<sequence length="338" mass="37281">MSGGYGPRVPENATHGQGPFLIQVLGISEQYTWQDLKDLVRPEATHGVHTKVEHGGRGIVRVGRWNEAVNLFRYLANNIFENRRLYVEIWDISEKDPRCIWKNWSGNTTRQATEASQSAQNGQWQTGAVQRVQTTPTYTMAPVAGTIPTSQAALVQGMAVLQMSQQQAQAYSQYAAQAVQAQQMAAYGAANHEPMRQGPLYAPSVTGIPTNIDRGYARTEYRGVFVSGLNFKVRTNDIKELFSRCGKVVKCDHHKDSDTGKSRGSAIITYGTPEEAQKAVSNLDGREWMNRTIKVRLDKEATTVAPPPQSTASTSTHTTKVNNSGPVIVDSSKSSQRR</sequence>
<dbReference type="Proteomes" id="UP001281147">
    <property type="component" value="Unassembled WGS sequence"/>
</dbReference>
<evidence type="ECO:0000313" key="1">
    <source>
        <dbReference type="EMBL" id="KAK3700212.1"/>
    </source>
</evidence>
<name>A0ACC3MP79_9PEZI</name>
<evidence type="ECO:0000313" key="2">
    <source>
        <dbReference type="Proteomes" id="UP001281147"/>
    </source>
</evidence>
<gene>
    <name evidence="1" type="ORF">LTR37_016091</name>
</gene>
<comment type="caution">
    <text evidence="1">The sequence shown here is derived from an EMBL/GenBank/DDBJ whole genome shotgun (WGS) entry which is preliminary data.</text>
</comment>
<proteinExistence type="predicted"/>
<dbReference type="EMBL" id="JAUTXU010000188">
    <property type="protein sequence ID" value="KAK3700212.1"/>
    <property type="molecule type" value="Genomic_DNA"/>
</dbReference>
<keyword evidence="2" id="KW-1185">Reference proteome</keyword>
<protein>
    <submittedName>
        <fullName evidence="1">Uncharacterized protein</fullName>
    </submittedName>
</protein>
<accession>A0ACC3MP79</accession>
<reference evidence="1" key="1">
    <citation type="submission" date="2023-07" db="EMBL/GenBank/DDBJ databases">
        <title>Black Yeasts Isolated from many extreme environments.</title>
        <authorList>
            <person name="Coleine C."/>
            <person name="Stajich J.E."/>
            <person name="Selbmann L."/>
        </authorList>
    </citation>
    <scope>NUCLEOTIDE SEQUENCE</scope>
    <source>
        <strain evidence="1">CCFEE 5714</strain>
    </source>
</reference>
<organism evidence="1 2">
    <name type="scientific">Vermiconidia calcicola</name>
    <dbReference type="NCBI Taxonomy" id="1690605"/>
    <lineage>
        <taxon>Eukaryota</taxon>
        <taxon>Fungi</taxon>
        <taxon>Dikarya</taxon>
        <taxon>Ascomycota</taxon>
        <taxon>Pezizomycotina</taxon>
        <taxon>Dothideomycetes</taxon>
        <taxon>Dothideomycetidae</taxon>
        <taxon>Mycosphaerellales</taxon>
        <taxon>Extremaceae</taxon>
        <taxon>Vermiconidia</taxon>
    </lineage>
</organism>